<reference evidence="3" key="1">
    <citation type="journal article" date="2023" name="Science">
        <title>Elucidation of the pathway for biosynthesis of saponin adjuvants from the soapbark tree.</title>
        <authorList>
            <person name="Reed J."/>
            <person name="Orme A."/>
            <person name="El-Demerdash A."/>
            <person name="Owen C."/>
            <person name="Martin L.B.B."/>
            <person name="Misra R.C."/>
            <person name="Kikuchi S."/>
            <person name="Rejzek M."/>
            <person name="Martin A.C."/>
            <person name="Harkess A."/>
            <person name="Leebens-Mack J."/>
            <person name="Louveau T."/>
            <person name="Stephenson M.J."/>
            <person name="Osbourn A."/>
        </authorList>
    </citation>
    <scope>NUCLEOTIDE SEQUENCE</scope>
    <source>
        <strain evidence="3">S10</strain>
    </source>
</reference>
<feature type="compositionally biased region" description="Low complexity" evidence="2">
    <location>
        <begin position="51"/>
        <end position="62"/>
    </location>
</feature>
<name>A0AAD7LST8_QUISA</name>
<sequence>MSNEGDTPSALPFDTSDGHPADGTIMPVGEEPKYRPGKGNVLPPSLAYHPSMSSSSENTESGSFKDEDEATALACFSPEQDEDEESDDDIRPSLTMFRHLHQIKNKSGGWIYFSTRLDIYQGHLDNNKEWKPRYFFVQALSPTDMSLTQEQDATEVRASSRQRLEALRKRAGKALTSKGKRLMNEGTTEGVLPVSTIPVDDRERMPPHSKSGRSHKRARVEPTSREQTIPDSFSLAKVPPHIFSRFPQCGLCYSEREYLACGHRSDRRSSARERIYYWAVCWRSGFLVHKAEESPGFKGILVHKAEDAEYSTDKLLGTIQENENLKARLIQVEKAEAEGRAASEQFESLQAEVEWWLNKYLEKNEEADRLREEIEWCREIESEAVRLRDEVARLRAKLEVSKEEARTAVENFKDSDVCRKMIYDHGCRLYANGWVGCRVWLKECIPSLDISGVKWPGEEESEEEERLANMFTKVEADKEEESEDEGAVD</sequence>
<keyword evidence="4" id="KW-1185">Reference proteome</keyword>
<feature type="region of interest" description="Disordered" evidence="2">
    <location>
        <begin position="188"/>
        <end position="231"/>
    </location>
</feature>
<proteinExistence type="predicted"/>
<dbReference type="Proteomes" id="UP001163823">
    <property type="component" value="Chromosome 6"/>
</dbReference>
<evidence type="ECO:0000313" key="3">
    <source>
        <dbReference type="EMBL" id="KAJ7963679.1"/>
    </source>
</evidence>
<protein>
    <submittedName>
        <fullName evidence="3">Uncharacterized protein</fullName>
    </submittedName>
</protein>
<evidence type="ECO:0000256" key="1">
    <source>
        <dbReference type="SAM" id="Coils"/>
    </source>
</evidence>
<comment type="caution">
    <text evidence="3">The sequence shown here is derived from an EMBL/GenBank/DDBJ whole genome shotgun (WGS) entry which is preliminary data.</text>
</comment>
<gene>
    <name evidence="3" type="ORF">O6P43_013604</name>
</gene>
<evidence type="ECO:0000313" key="4">
    <source>
        <dbReference type="Proteomes" id="UP001163823"/>
    </source>
</evidence>
<feature type="coiled-coil region" evidence="1">
    <location>
        <begin position="377"/>
        <end position="411"/>
    </location>
</feature>
<organism evidence="3 4">
    <name type="scientific">Quillaja saponaria</name>
    <name type="common">Soap bark tree</name>
    <dbReference type="NCBI Taxonomy" id="32244"/>
    <lineage>
        <taxon>Eukaryota</taxon>
        <taxon>Viridiplantae</taxon>
        <taxon>Streptophyta</taxon>
        <taxon>Embryophyta</taxon>
        <taxon>Tracheophyta</taxon>
        <taxon>Spermatophyta</taxon>
        <taxon>Magnoliopsida</taxon>
        <taxon>eudicotyledons</taxon>
        <taxon>Gunneridae</taxon>
        <taxon>Pentapetalae</taxon>
        <taxon>rosids</taxon>
        <taxon>fabids</taxon>
        <taxon>Fabales</taxon>
        <taxon>Quillajaceae</taxon>
        <taxon>Quillaja</taxon>
    </lineage>
</organism>
<keyword evidence="1" id="KW-0175">Coiled coil</keyword>
<dbReference type="KEGG" id="qsa:O6P43_013604"/>
<feature type="region of interest" description="Disordered" evidence="2">
    <location>
        <begin position="1"/>
        <end position="68"/>
    </location>
</feature>
<accession>A0AAD7LST8</accession>
<evidence type="ECO:0000256" key="2">
    <source>
        <dbReference type="SAM" id="MobiDB-lite"/>
    </source>
</evidence>
<feature type="compositionally biased region" description="Acidic residues" evidence="2">
    <location>
        <begin position="477"/>
        <end position="489"/>
    </location>
</feature>
<dbReference type="EMBL" id="JARAOO010000006">
    <property type="protein sequence ID" value="KAJ7963679.1"/>
    <property type="molecule type" value="Genomic_DNA"/>
</dbReference>
<dbReference type="AlphaFoldDB" id="A0AAD7LST8"/>
<feature type="region of interest" description="Disordered" evidence="2">
    <location>
        <begin position="455"/>
        <end position="489"/>
    </location>
</feature>